<feature type="domain" description="Type I restriction modification DNA specificity" evidence="4">
    <location>
        <begin position="176"/>
        <end position="345"/>
    </location>
</feature>
<dbReference type="GO" id="GO:0009307">
    <property type="term" value="P:DNA restriction-modification system"/>
    <property type="evidence" value="ECO:0007669"/>
    <property type="project" value="UniProtKB-KW"/>
</dbReference>
<dbReference type="CDD" id="cd17273">
    <property type="entry name" value="RMtype1_S_EcoJA69PI-TRD1-CR1_like"/>
    <property type="match status" value="1"/>
</dbReference>
<keyword evidence="2" id="KW-0680">Restriction system</keyword>
<dbReference type="GO" id="GO:0004519">
    <property type="term" value="F:endonuclease activity"/>
    <property type="evidence" value="ECO:0007669"/>
    <property type="project" value="UniProtKB-KW"/>
</dbReference>
<dbReference type="GO" id="GO:0003677">
    <property type="term" value="F:DNA binding"/>
    <property type="evidence" value="ECO:0007669"/>
    <property type="project" value="UniProtKB-KW"/>
</dbReference>
<gene>
    <name evidence="5" type="ORF">E7027_03280</name>
</gene>
<dbReference type="InterPro" id="IPR052021">
    <property type="entry name" value="Type-I_RS_S_subunit"/>
</dbReference>
<keyword evidence="5" id="KW-0540">Nuclease</keyword>
<dbReference type="Pfam" id="PF01420">
    <property type="entry name" value="Methylase_S"/>
    <property type="match status" value="2"/>
</dbReference>
<dbReference type="PANTHER" id="PTHR30408">
    <property type="entry name" value="TYPE-1 RESTRICTION ENZYME ECOKI SPECIFICITY PROTEIN"/>
    <property type="match status" value="1"/>
</dbReference>
<sequence>MEYIELSELCTPHTKNIAVKDVANQKGKYPVFGAAGLVGFMDSYQMPNEYVGIIKDGAGIGRTNTYPAKSSLIGTMQCLLPKDGVNVKYLMYLVRSLKLGSSYSGATIPHIYYKNYKNTKIPKRELKQQLEIANILDNIEQGIKVKQEQLKALDELIQSRFTEMFGTLDMSKASDDWQSLGLLAKIHTGTTPSTTNADNWNGDILWITPAEIKSDSYYIYDTTRKITKQGQLSKSLTIMPRDTVLLSTRAPIGKVGIVGKPMACNQGFKNFECGKKLNPIFLYVLLKYNTTYLNSLGTGTTFKEISKSNVEKIKIPVPCVEKQNQFAEFVQQVEKAKEIVKIQIKDLQELLALKMDEYFK</sequence>
<reference evidence="5" key="1">
    <citation type="submission" date="2019-04" db="EMBL/GenBank/DDBJ databases">
        <title>Evolution of Biomass-Degrading Anaerobic Consortia Revealed by Metagenomics.</title>
        <authorList>
            <person name="Peng X."/>
        </authorList>
    </citation>
    <scope>NUCLEOTIDE SEQUENCE</scope>
    <source>
        <strain evidence="5">SIG66</strain>
    </source>
</reference>
<evidence type="ECO:0000313" key="6">
    <source>
        <dbReference type="Proteomes" id="UP000725649"/>
    </source>
</evidence>
<dbReference type="AlphaFoldDB" id="A0A928DPF8"/>
<protein>
    <submittedName>
        <fullName evidence="5">Restriction endonuclease subunit S</fullName>
    </submittedName>
</protein>
<dbReference type="Proteomes" id="UP000725649">
    <property type="component" value="Unassembled WGS sequence"/>
</dbReference>
<evidence type="ECO:0000256" key="1">
    <source>
        <dbReference type="ARBA" id="ARBA00010923"/>
    </source>
</evidence>
<keyword evidence="5" id="KW-0255">Endonuclease</keyword>
<dbReference type="InterPro" id="IPR044946">
    <property type="entry name" value="Restrct_endonuc_typeI_TRD_sf"/>
</dbReference>
<comment type="similarity">
    <text evidence="1">Belongs to the type-I restriction system S methylase family.</text>
</comment>
<evidence type="ECO:0000313" key="5">
    <source>
        <dbReference type="EMBL" id="MBE6421143.1"/>
    </source>
</evidence>
<organism evidence="5 6">
    <name type="scientific">Candidatus Avelusimicrobium gallicola</name>
    <dbReference type="NCBI Taxonomy" id="2562704"/>
    <lineage>
        <taxon>Bacteria</taxon>
        <taxon>Pseudomonadati</taxon>
        <taxon>Elusimicrobiota</taxon>
        <taxon>Elusimicrobia</taxon>
        <taxon>Elusimicrobiales</taxon>
        <taxon>Elusimicrobiaceae</taxon>
        <taxon>Candidatus Avelusimicrobium</taxon>
    </lineage>
</organism>
<evidence type="ECO:0000256" key="3">
    <source>
        <dbReference type="ARBA" id="ARBA00023125"/>
    </source>
</evidence>
<name>A0A928DPF8_9BACT</name>
<dbReference type="InterPro" id="IPR000055">
    <property type="entry name" value="Restrct_endonuc_typeI_TRD"/>
</dbReference>
<keyword evidence="3" id="KW-0238">DNA-binding</keyword>
<dbReference type="SUPFAM" id="SSF116734">
    <property type="entry name" value="DNA methylase specificity domain"/>
    <property type="match status" value="2"/>
</dbReference>
<dbReference type="PANTHER" id="PTHR30408:SF12">
    <property type="entry name" value="TYPE I RESTRICTION ENZYME MJAVIII SPECIFICITY SUBUNIT"/>
    <property type="match status" value="1"/>
</dbReference>
<dbReference type="EMBL" id="SUVG01000003">
    <property type="protein sequence ID" value="MBE6421143.1"/>
    <property type="molecule type" value="Genomic_DNA"/>
</dbReference>
<comment type="caution">
    <text evidence="5">The sequence shown here is derived from an EMBL/GenBank/DDBJ whole genome shotgun (WGS) entry which is preliminary data.</text>
</comment>
<feature type="domain" description="Type I restriction modification DNA specificity" evidence="4">
    <location>
        <begin position="2"/>
        <end position="152"/>
    </location>
</feature>
<proteinExistence type="inferred from homology"/>
<dbReference type="Gene3D" id="3.90.220.20">
    <property type="entry name" value="DNA methylase specificity domains"/>
    <property type="match status" value="2"/>
</dbReference>
<evidence type="ECO:0000256" key="2">
    <source>
        <dbReference type="ARBA" id="ARBA00022747"/>
    </source>
</evidence>
<accession>A0A928DPF8</accession>
<evidence type="ECO:0000259" key="4">
    <source>
        <dbReference type="Pfam" id="PF01420"/>
    </source>
</evidence>
<keyword evidence="5" id="KW-0378">Hydrolase</keyword>